<comment type="caution">
    <text evidence="2">The sequence shown here is derived from an EMBL/GenBank/DDBJ whole genome shotgun (WGS) entry which is preliminary data.</text>
</comment>
<dbReference type="InterPro" id="IPR008942">
    <property type="entry name" value="ENTH_VHS"/>
</dbReference>
<keyword evidence="3" id="KW-1185">Reference proteome</keyword>
<dbReference type="Pfam" id="PF04818">
    <property type="entry name" value="CID"/>
    <property type="match status" value="1"/>
</dbReference>
<dbReference type="PANTHER" id="PTHR12460:SF40">
    <property type="entry name" value="REGULATION OF NUCLEAR PRE-MRNA DOMAIN-CONTAINING PROTEIN 2"/>
    <property type="match status" value="1"/>
</dbReference>
<dbReference type="AlphaFoldDB" id="A0A0Q3RHB7"/>
<evidence type="ECO:0000313" key="2">
    <source>
        <dbReference type="EMBL" id="KQK85017.1"/>
    </source>
</evidence>
<proteinExistence type="predicted"/>
<dbReference type="GO" id="GO:0031124">
    <property type="term" value="P:mRNA 3'-end processing"/>
    <property type="evidence" value="ECO:0007669"/>
    <property type="project" value="TreeGrafter"/>
</dbReference>
<organism evidence="2 3">
    <name type="scientific">Amazona aestiva</name>
    <name type="common">Blue-fronted Amazon parrot</name>
    <dbReference type="NCBI Taxonomy" id="12930"/>
    <lineage>
        <taxon>Eukaryota</taxon>
        <taxon>Metazoa</taxon>
        <taxon>Chordata</taxon>
        <taxon>Craniata</taxon>
        <taxon>Vertebrata</taxon>
        <taxon>Euteleostomi</taxon>
        <taxon>Archelosauria</taxon>
        <taxon>Archosauria</taxon>
        <taxon>Dinosauria</taxon>
        <taxon>Saurischia</taxon>
        <taxon>Theropoda</taxon>
        <taxon>Coelurosauria</taxon>
        <taxon>Aves</taxon>
        <taxon>Neognathae</taxon>
        <taxon>Neoaves</taxon>
        <taxon>Telluraves</taxon>
        <taxon>Australaves</taxon>
        <taxon>Psittaciformes</taxon>
        <taxon>Psittacidae</taxon>
        <taxon>Amazona</taxon>
    </lineage>
</organism>
<name>A0A0Q3RHB7_AMAAE</name>
<dbReference type="OrthoDB" id="10069473at2759"/>
<dbReference type="Proteomes" id="UP000051836">
    <property type="component" value="Unassembled WGS sequence"/>
</dbReference>
<reference evidence="2 3" key="1">
    <citation type="submission" date="2015-10" db="EMBL/GenBank/DDBJ databases">
        <authorList>
            <person name="Gilbert D.G."/>
        </authorList>
    </citation>
    <scope>NUCLEOTIDE SEQUENCE [LARGE SCALE GENOMIC DNA]</scope>
    <source>
        <strain evidence="2">FVVF132</strain>
    </source>
</reference>
<evidence type="ECO:0000313" key="3">
    <source>
        <dbReference type="Proteomes" id="UP000051836"/>
    </source>
</evidence>
<gene>
    <name evidence="2" type="ORF">AAES_42991</name>
</gene>
<feature type="domain" description="CID" evidence="1">
    <location>
        <begin position="32"/>
        <end position="74"/>
    </location>
</feature>
<dbReference type="STRING" id="12930.A0A0Q3RHB7"/>
<evidence type="ECO:0000259" key="1">
    <source>
        <dbReference type="Pfam" id="PF04818"/>
    </source>
</evidence>
<accession>A0A0Q3RHB7</accession>
<dbReference type="SUPFAM" id="SSF48464">
    <property type="entry name" value="ENTH/VHS domain"/>
    <property type="match status" value="1"/>
</dbReference>
<dbReference type="Gene3D" id="1.25.40.90">
    <property type="match status" value="1"/>
</dbReference>
<dbReference type="GO" id="GO:0000993">
    <property type="term" value="F:RNA polymerase II complex binding"/>
    <property type="evidence" value="ECO:0007669"/>
    <property type="project" value="TreeGrafter"/>
</dbReference>
<dbReference type="PANTHER" id="PTHR12460">
    <property type="entry name" value="CYCLIN-DEPENDENT KINASE INHIBITOR-RELATED PROTEIN"/>
    <property type="match status" value="1"/>
</dbReference>
<dbReference type="EMBL" id="LMAW01000904">
    <property type="protein sequence ID" value="KQK85017.1"/>
    <property type="molecule type" value="Genomic_DNA"/>
</dbReference>
<sequence length="169" mass="17826">MAAGGGGGGRASSSSSSAAASSSSAAGALEASLDRKLQAVTNTMESIQGLSSWCLENKRHHSTIVYHWMKWLRRWSPLWAPLSAKKPSNGSCPPNSPIWGSLGRGFGAFGAIPMFQCIAGMLASPFPAFRSRDELGMRRELPVGNVKQCPMGLGALCSMEEALLGLDEL</sequence>
<protein>
    <recommendedName>
        <fullName evidence="1">CID domain-containing protein</fullName>
    </recommendedName>
</protein>
<dbReference type="InterPro" id="IPR006569">
    <property type="entry name" value="CID_dom"/>
</dbReference>